<feature type="signal peptide" evidence="2">
    <location>
        <begin position="1"/>
        <end position="21"/>
    </location>
</feature>
<evidence type="ECO:0000313" key="4">
    <source>
        <dbReference type="EMBL" id="MET6997242.1"/>
    </source>
</evidence>
<dbReference type="Pfam" id="PF20434">
    <property type="entry name" value="BD-FAE"/>
    <property type="match status" value="1"/>
</dbReference>
<dbReference type="EMBL" id="JBEXAC010000001">
    <property type="protein sequence ID" value="MET6997242.1"/>
    <property type="molecule type" value="Genomic_DNA"/>
</dbReference>
<proteinExistence type="predicted"/>
<evidence type="ECO:0000259" key="3">
    <source>
        <dbReference type="Pfam" id="PF20434"/>
    </source>
</evidence>
<evidence type="ECO:0000256" key="1">
    <source>
        <dbReference type="ARBA" id="ARBA00022801"/>
    </source>
</evidence>
<dbReference type="PANTHER" id="PTHR48081">
    <property type="entry name" value="AB HYDROLASE SUPERFAMILY PROTEIN C4A8.06C"/>
    <property type="match status" value="1"/>
</dbReference>
<gene>
    <name evidence="4" type="ORF">ABR189_07665</name>
</gene>
<feature type="domain" description="BD-FAE-like" evidence="3">
    <location>
        <begin position="52"/>
        <end position="247"/>
    </location>
</feature>
<sequence length="303" mass="34119">MRIIYWGGCLCLLVVSLLSCSKGSSSDTTKPVPKTTEFRNVAYGQDAKQQFDIFLPAERSRETPVMVYVHGGGWTSDDKSSEYTRAESQSMLRKRIPQLLKNGYAVVNMNYRLADSLLLPQGRNKFPAQLDDIKSVLDYVDSHATEYNIKTGTYILAGHSAGAHLIAVYTFKTKDPRVKALVPIAGVMDLTARKCLNYTVWADKFSYLLGYPYEGHESVYTNASAAEVFKTNKYSPPVQIHYSTNDNPCITESDLRLFDVLKAGGITTAAYGYNTNHGFDQNHIIKDTLWERAIEWMDQYTKK</sequence>
<dbReference type="Gene3D" id="3.40.50.1820">
    <property type="entry name" value="alpha/beta hydrolase"/>
    <property type="match status" value="1"/>
</dbReference>
<keyword evidence="2" id="KW-0732">Signal</keyword>
<keyword evidence="5" id="KW-1185">Reference proteome</keyword>
<dbReference type="SUPFAM" id="SSF53474">
    <property type="entry name" value="alpha/beta-Hydrolases"/>
    <property type="match status" value="1"/>
</dbReference>
<reference evidence="4 5" key="1">
    <citation type="submission" date="2024-06" db="EMBL/GenBank/DDBJ databases">
        <title>Chitinophaga defluvii sp. nov., isolated from municipal sewage.</title>
        <authorList>
            <person name="Zhang L."/>
        </authorList>
    </citation>
    <scope>NUCLEOTIDE SEQUENCE [LARGE SCALE GENOMIC DNA]</scope>
    <source>
        <strain evidence="4 5">H8</strain>
    </source>
</reference>
<dbReference type="InterPro" id="IPR050300">
    <property type="entry name" value="GDXG_lipolytic_enzyme"/>
</dbReference>
<evidence type="ECO:0000313" key="5">
    <source>
        <dbReference type="Proteomes" id="UP001549749"/>
    </source>
</evidence>
<name>A0ABV2T2I9_9BACT</name>
<comment type="caution">
    <text evidence="4">The sequence shown here is derived from an EMBL/GenBank/DDBJ whole genome shotgun (WGS) entry which is preliminary data.</text>
</comment>
<organism evidence="4 5">
    <name type="scientific">Chitinophaga defluvii</name>
    <dbReference type="NCBI Taxonomy" id="3163343"/>
    <lineage>
        <taxon>Bacteria</taxon>
        <taxon>Pseudomonadati</taxon>
        <taxon>Bacteroidota</taxon>
        <taxon>Chitinophagia</taxon>
        <taxon>Chitinophagales</taxon>
        <taxon>Chitinophagaceae</taxon>
        <taxon>Chitinophaga</taxon>
    </lineage>
</organism>
<accession>A0ABV2T2I9</accession>
<dbReference type="InterPro" id="IPR029058">
    <property type="entry name" value="AB_hydrolase_fold"/>
</dbReference>
<dbReference type="InterPro" id="IPR049492">
    <property type="entry name" value="BD-FAE-like_dom"/>
</dbReference>
<dbReference type="Proteomes" id="UP001549749">
    <property type="component" value="Unassembled WGS sequence"/>
</dbReference>
<dbReference type="RefSeq" id="WP_354659881.1">
    <property type="nucleotide sequence ID" value="NZ_JBEXAC010000001.1"/>
</dbReference>
<dbReference type="PROSITE" id="PS51257">
    <property type="entry name" value="PROKAR_LIPOPROTEIN"/>
    <property type="match status" value="1"/>
</dbReference>
<dbReference type="GO" id="GO:0016787">
    <property type="term" value="F:hydrolase activity"/>
    <property type="evidence" value="ECO:0007669"/>
    <property type="project" value="UniProtKB-KW"/>
</dbReference>
<feature type="chain" id="PRO_5047458380" evidence="2">
    <location>
        <begin position="22"/>
        <end position="303"/>
    </location>
</feature>
<keyword evidence="1 4" id="KW-0378">Hydrolase</keyword>
<protein>
    <submittedName>
        <fullName evidence="4">Alpha/beta hydrolase</fullName>
    </submittedName>
</protein>
<evidence type="ECO:0000256" key="2">
    <source>
        <dbReference type="SAM" id="SignalP"/>
    </source>
</evidence>